<keyword evidence="2 11" id="KW-0479">Metal-binding</keyword>
<dbReference type="Pfam" id="PF07776">
    <property type="entry name" value="zf-AD"/>
    <property type="match status" value="1"/>
</dbReference>
<feature type="domain" description="C2H2-type" evidence="13">
    <location>
        <begin position="390"/>
        <end position="413"/>
    </location>
</feature>
<dbReference type="InterPro" id="IPR013087">
    <property type="entry name" value="Znf_C2H2_type"/>
</dbReference>
<keyword evidence="4 10" id="KW-0863">Zinc-finger</keyword>
<keyword evidence="6" id="KW-0805">Transcription regulation</keyword>
<dbReference type="AlphaFoldDB" id="A0ABD0SDH0"/>
<keyword evidence="5 11" id="KW-0862">Zinc</keyword>
<keyword evidence="3" id="KW-0677">Repeat</keyword>
<name>A0ABD0SDH0_LOXSC</name>
<evidence type="ECO:0000256" key="6">
    <source>
        <dbReference type="ARBA" id="ARBA00023015"/>
    </source>
</evidence>
<dbReference type="EMBL" id="JBEDNZ010000023">
    <property type="protein sequence ID" value="KAL0812109.1"/>
    <property type="molecule type" value="Genomic_DNA"/>
</dbReference>
<evidence type="ECO:0000256" key="7">
    <source>
        <dbReference type="ARBA" id="ARBA00023125"/>
    </source>
</evidence>
<evidence type="ECO:0000256" key="5">
    <source>
        <dbReference type="ARBA" id="ARBA00022833"/>
    </source>
</evidence>
<evidence type="ECO:0000256" key="8">
    <source>
        <dbReference type="ARBA" id="ARBA00023163"/>
    </source>
</evidence>
<feature type="binding site" evidence="11">
    <location>
        <position position="10"/>
    </location>
    <ligand>
        <name>Zn(2+)</name>
        <dbReference type="ChEBI" id="CHEBI:29105"/>
    </ligand>
</feature>
<evidence type="ECO:0000256" key="3">
    <source>
        <dbReference type="ARBA" id="ARBA00022737"/>
    </source>
</evidence>
<feature type="binding site" evidence="11">
    <location>
        <position position="51"/>
    </location>
    <ligand>
        <name>Zn(2+)</name>
        <dbReference type="ChEBI" id="CHEBI:29105"/>
    </ligand>
</feature>
<feature type="region of interest" description="Disordered" evidence="12">
    <location>
        <begin position="598"/>
        <end position="625"/>
    </location>
</feature>
<evidence type="ECO:0000256" key="9">
    <source>
        <dbReference type="ARBA" id="ARBA00023242"/>
    </source>
</evidence>
<dbReference type="SUPFAM" id="SSF57667">
    <property type="entry name" value="beta-beta-alpha zinc fingers"/>
    <property type="match status" value="1"/>
</dbReference>
<dbReference type="Gene3D" id="3.30.160.60">
    <property type="entry name" value="Classic Zinc Finger"/>
    <property type="match status" value="2"/>
</dbReference>
<evidence type="ECO:0000256" key="12">
    <source>
        <dbReference type="SAM" id="MobiDB-lite"/>
    </source>
</evidence>
<dbReference type="PANTHER" id="PTHR24384:SF189">
    <property type="entry name" value="C2H2-TYPE DOMAIN-CONTAINING PROTEIN-RELATED"/>
    <property type="match status" value="1"/>
</dbReference>
<evidence type="ECO:0000256" key="4">
    <source>
        <dbReference type="ARBA" id="ARBA00022771"/>
    </source>
</evidence>
<dbReference type="PROSITE" id="PS00028">
    <property type="entry name" value="ZINC_FINGER_C2H2_1"/>
    <property type="match status" value="5"/>
</dbReference>
<dbReference type="PROSITE" id="PS50157">
    <property type="entry name" value="ZINC_FINGER_C2H2_2"/>
    <property type="match status" value="4"/>
</dbReference>
<dbReference type="GO" id="GO:0003677">
    <property type="term" value="F:DNA binding"/>
    <property type="evidence" value="ECO:0007669"/>
    <property type="project" value="UniProtKB-KW"/>
</dbReference>
<keyword evidence="7" id="KW-0238">DNA-binding</keyword>
<dbReference type="PROSITE" id="PS51915">
    <property type="entry name" value="ZAD"/>
    <property type="match status" value="1"/>
</dbReference>
<feature type="domain" description="C2H2-type" evidence="13">
    <location>
        <begin position="473"/>
        <end position="500"/>
    </location>
</feature>
<keyword evidence="9" id="KW-0539">Nucleus</keyword>
<evidence type="ECO:0000259" key="13">
    <source>
        <dbReference type="PROSITE" id="PS50157"/>
    </source>
</evidence>
<evidence type="ECO:0000256" key="1">
    <source>
        <dbReference type="ARBA" id="ARBA00004123"/>
    </source>
</evidence>
<evidence type="ECO:0000259" key="14">
    <source>
        <dbReference type="PROSITE" id="PS51915"/>
    </source>
</evidence>
<reference evidence="15 16" key="1">
    <citation type="submission" date="2024-06" db="EMBL/GenBank/DDBJ databases">
        <title>A chromosome-level genome assembly of beet webworm, Loxostege sticticalis.</title>
        <authorList>
            <person name="Zhang Y."/>
        </authorList>
    </citation>
    <scope>NUCLEOTIDE SEQUENCE [LARGE SCALE GENOMIC DNA]</scope>
    <source>
        <strain evidence="15">AQ028</strain>
        <tissue evidence="15">Male pupae</tissue>
    </source>
</reference>
<feature type="domain" description="C2H2-type" evidence="13">
    <location>
        <begin position="625"/>
        <end position="648"/>
    </location>
</feature>
<evidence type="ECO:0000256" key="11">
    <source>
        <dbReference type="PROSITE-ProRule" id="PRU01263"/>
    </source>
</evidence>
<evidence type="ECO:0000256" key="10">
    <source>
        <dbReference type="PROSITE-ProRule" id="PRU00042"/>
    </source>
</evidence>
<dbReference type="GO" id="GO:0005634">
    <property type="term" value="C:nucleus"/>
    <property type="evidence" value="ECO:0007669"/>
    <property type="project" value="UniProtKB-SubCell"/>
</dbReference>
<dbReference type="Gene3D" id="3.40.1800.20">
    <property type="match status" value="1"/>
</dbReference>
<accession>A0ABD0SDH0</accession>
<dbReference type="InterPro" id="IPR012934">
    <property type="entry name" value="Znf_AD"/>
</dbReference>
<gene>
    <name evidence="15" type="ORF">ABMA28_009490</name>
</gene>
<dbReference type="InterPro" id="IPR036236">
    <property type="entry name" value="Znf_C2H2_sf"/>
</dbReference>
<comment type="subcellular location">
    <subcellularLocation>
        <location evidence="1">Nucleus</location>
    </subcellularLocation>
</comment>
<dbReference type="Proteomes" id="UP001549921">
    <property type="component" value="Unassembled WGS sequence"/>
</dbReference>
<feature type="binding site" evidence="11">
    <location>
        <position position="7"/>
    </location>
    <ligand>
        <name>Zn(2+)</name>
        <dbReference type="ChEBI" id="CHEBI:29105"/>
    </ligand>
</feature>
<organism evidence="15 16">
    <name type="scientific">Loxostege sticticalis</name>
    <name type="common">Beet webworm moth</name>
    <dbReference type="NCBI Taxonomy" id="481309"/>
    <lineage>
        <taxon>Eukaryota</taxon>
        <taxon>Metazoa</taxon>
        <taxon>Ecdysozoa</taxon>
        <taxon>Arthropoda</taxon>
        <taxon>Hexapoda</taxon>
        <taxon>Insecta</taxon>
        <taxon>Pterygota</taxon>
        <taxon>Neoptera</taxon>
        <taxon>Endopterygota</taxon>
        <taxon>Lepidoptera</taxon>
        <taxon>Glossata</taxon>
        <taxon>Ditrysia</taxon>
        <taxon>Pyraloidea</taxon>
        <taxon>Crambidae</taxon>
        <taxon>Pyraustinae</taxon>
        <taxon>Loxostege</taxon>
    </lineage>
</organism>
<feature type="compositionally biased region" description="Basic residues" evidence="12">
    <location>
        <begin position="610"/>
        <end position="622"/>
    </location>
</feature>
<proteinExistence type="predicted"/>
<sequence length="796" mass="93496">MCDLKICRICLRTEAKMYKFDRFQLLYYYEEVMALKVNENDGLPHYFCYECATMLHKFHKFKEKCYTGQKALKEILWKGAISYELVYKVDRNFLNLQSPLNILKVEVLSSNVKTYTTVDDEELNLDIKEEDVDISYNNALSDCDDNQEIFNDEANQNDEKPLLLPGEKHLDKIDEKPSLLEADSVMKTVKHSRKKSPHSSVMFANDSNQGNEKPLLLLDDNDTDTVLHSKENPLHPATVFVDETHHSNENPILLDDTDIQTSINNKKKPLRPTTVFIDETNEDNEKPILLLEDSDSEIVVPKKKKTLCPTTVFVDDNKKIIIMENEPVKENKRRTIAISRNPKKFNFVTRKKKTTFLDASHWKKINLSEEEAVSNFRAKSEDSKYVGAPFKCTDCFKGFSKDEMLKRHKHLRHNVAIGEHECRFCKMRFKWDCHLRKHMCQHFVKYQCLRCDLVCYIETSALLHDEYHNGIIRKCIHCDEEFRHMSTYYTHMRTHRSEYICALCGASFVSAAGLRQHKRRKHIDTEIESPDDDEEVNTFCEKCDIRFETRKAYNEHLFHSAMHMEGVDYALVDEYSLPKKVLGKRAKKQITLQLIEQKNKDGEKLPPTTSHRKKKKQRRVSRKPMNCHQCGKHFETQAACMKHHQAEHPKTSFFAPTERHICEICGASLAEQTEKEGRTADGDRRIQDWGRVKFQRPRARETDDAARTPRCTLLDAQLITIIVKVWMVFLRNHARMVPQARIFDRNYRIHIKKSYFFKHRIQIDTCRYVYEYDTHSIVIRASASDDRTWMKSIEID</sequence>
<evidence type="ECO:0000256" key="2">
    <source>
        <dbReference type="ARBA" id="ARBA00022723"/>
    </source>
</evidence>
<dbReference type="PANTHER" id="PTHR24384">
    <property type="entry name" value="FINGER PUTATIVE TRANSCRIPTION FACTOR FAMILY-RELATED"/>
    <property type="match status" value="1"/>
</dbReference>
<dbReference type="SMART" id="SM00355">
    <property type="entry name" value="ZnF_C2H2"/>
    <property type="match status" value="7"/>
</dbReference>
<dbReference type="SUPFAM" id="SSF57716">
    <property type="entry name" value="Glucocorticoid receptor-like (DNA-binding domain)"/>
    <property type="match status" value="1"/>
</dbReference>
<keyword evidence="8" id="KW-0804">Transcription</keyword>
<dbReference type="GO" id="GO:0008270">
    <property type="term" value="F:zinc ion binding"/>
    <property type="evidence" value="ECO:0007669"/>
    <property type="project" value="UniProtKB-UniRule"/>
</dbReference>
<comment type="caution">
    <text evidence="15">The sequence shown here is derived from an EMBL/GenBank/DDBJ whole genome shotgun (WGS) entry which is preliminary data.</text>
</comment>
<feature type="domain" description="ZAD" evidence="14">
    <location>
        <begin position="5"/>
        <end position="75"/>
    </location>
</feature>
<evidence type="ECO:0000313" key="16">
    <source>
        <dbReference type="Proteomes" id="UP001549921"/>
    </source>
</evidence>
<dbReference type="InterPro" id="IPR050752">
    <property type="entry name" value="C2H2-ZF_domain"/>
</dbReference>
<dbReference type="SMART" id="SM00868">
    <property type="entry name" value="zf-AD"/>
    <property type="match status" value="1"/>
</dbReference>
<feature type="domain" description="C2H2-type" evidence="13">
    <location>
        <begin position="499"/>
        <end position="527"/>
    </location>
</feature>
<protein>
    <submittedName>
        <fullName evidence="15">Uncharacterized protein</fullName>
    </submittedName>
</protein>
<feature type="binding site" evidence="11">
    <location>
        <position position="48"/>
    </location>
    <ligand>
        <name>Zn(2+)</name>
        <dbReference type="ChEBI" id="CHEBI:29105"/>
    </ligand>
</feature>
<evidence type="ECO:0000313" key="15">
    <source>
        <dbReference type="EMBL" id="KAL0812109.1"/>
    </source>
</evidence>